<accession>A0A0C5RC75</accession>
<dbReference type="HOGENOM" id="CLU_1111019_0_0_14"/>
<keyword evidence="1" id="KW-1133">Transmembrane helix</keyword>
<feature type="transmembrane region" description="Helical" evidence="1">
    <location>
        <begin position="206"/>
        <end position="229"/>
    </location>
</feature>
<protein>
    <submittedName>
        <fullName evidence="2">Uncharacterized protein</fullName>
    </submittedName>
</protein>
<dbReference type="Proteomes" id="UP000032261">
    <property type="component" value="Chromosome"/>
</dbReference>
<reference evidence="2 3" key="1">
    <citation type="journal article" date="2015" name="Genome Announc.">
        <title>Genome Sequence of Ureaplasma diversum Strain ATCC 49782.</title>
        <authorList>
            <person name="Marques L.M."/>
            <person name="Guimaraes A.M."/>
            <person name="Martins H.B."/>
            <person name="Rezende I.S."/>
            <person name="Barbosa M.S."/>
            <person name="Campos G.B."/>
            <person name="do Nascimento N.C."/>
            <person name="Dos Santos A.P."/>
            <person name="Amorim A.T."/>
            <person name="Santos V.M."/>
            <person name="Messick J.B."/>
            <person name="Timenetsky J."/>
        </authorList>
    </citation>
    <scope>NUCLEOTIDE SEQUENCE [LARGE SCALE GENOMIC DNA]</scope>
    <source>
        <strain evidence="2 3">ATCC 49782</strain>
    </source>
</reference>
<sequence>MNPVIDLETLLKKLKPLLKDFYDGYMKSFILAIDDPKIHEQNKTNLIDNINHFKTIINSLDKKLLSFQYPYLNNELKTLLNNKNIDQLSLYQLYYLNNLIFILIPHILHNYYLDQQANPFKKLAKLLAVNCLKLFKEWDQTENKSLEQLRLKTVQPNSNQEYHNLIPYQQLKTTYEQMKQLYNHFILVTWEPKQVRVVYNTSFLYYYSWLIALFAVLVIIALGIGIWAITAQI</sequence>
<organism evidence="2 3">
    <name type="scientific">Ureaplasma diversum</name>
    <dbReference type="NCBI Taxonomy" id="42094"/>
    <lineage>
        <taxon>Bacteria</taxon>
        <taxon>Bacillati</taxon>
        <taxon>Mycoplasmatota</taxon>
        <taxon>Mycoplasmoidales</taxon>
        <taxon>Mycoplasmoidaceae</taxon>
        <taxon>Ureaplasma</taxon>
    </lineage>
</organism>
<keyword evidence="1" id="KW-0812">Transmembrane</keyword>
<dbReference type="KEGG" id="ude:JM47_02930"/>
<keyword evidence="1" id="KW-0472">Membrane</keyword>
<name>A0A0C5RC75_9BACT</name>
<proteinExistence type="predicted"/>
<dbReference type="RefSeq" id="WP_208894908.1">
    <property type="nucleotide sequence ID" value="NZ_CP009770.1"/>
</dbReference>
<dbReference type="AlphaFoldDB" id="A0A0C5RC75"/>
<evidence type="ECO:0000313" key="3">
    <source>
        <dbReference type="Proteomes" id="UP000032261"/>
    </source>
</evidence>
<evidence type="ECO:0000256" key="1">
    <source>
        <dbReference type="SAM" id="Phobius"/>
    </source>
</evidence>
<dbReference type="EMBL" id="CP009770">
    <property type="protein sequence ID" value="AJQ45501.1"/>
    <property type="molecule type" value="Genomic_DNA"/>
</dbReference>
<gene>
    <name evidence="2" type="ORF">JM47_02930</name>
</gene>
<dbReference type="STRING" id="42094.JM47_02930"/>
<dbReference type="PATRIC" id="fig|42094.4.peg.584"/>
<evidence type="ECO:0000313" key="2">
    <source>
        <dbReference type="EMBL" id="AJQ45501.1"/>
    </source>
</evidence>
<feature type="transmembrane region" description="Helical" evidence="1">
    <location>
        <begin position="93"/>
        <end position="113"/>
    </location>
</feature>